<reference evidence="2 3" key="1">
    <citation type="journal article" date="2014" name="Curr. Biol.">
        <title>The genome of the clonal raider ant Cerapachys biroi.</title>
        <authorList>
            <person name="Oxley P.R."/>
            <person name="Ji L."/>
            <person name="Fetter-Pruneda I."/>
            <person name="McKenzie S.K."/>
            <person name="Li C."/>
            <person name="Hu H."/>
            <person name="Zhang G."/>
            <person name="Kronauer D.J."/>
        </authorList>
    </citation>
    <scope>NUCLEOTIDE SEQUENCE [LARGE SCALE GENOMIC DNA]</scope>
</reference>
<gene>
    <name evidence="2" type="ORF">X777_07513</name>
</gene>
<dbReference type="AlphaFoldDB" id="A0A026X3P2"/>
<proteinExistence type="predicted"/>
<evidence type="ECO:0000256" key="1">
    <source>
        <dbReference type="SAM" id="MobiDB-lite"/>
    </source>
</evidence>
<accession>A0A026X3P2</accession>
<evidence type="ECO:0000313" key="2">
    <source>
        <dbReference type="EMBL" id="EZA62698.1"/>
    </source>
</evidence>
<name>A0A026X3P2_OOCBI</name>
<evidence type="ECO:0000313" key="3">
    <source>
        <dbReference type="Proteomes" id="UP000053097"/>
    </source>
</evidence>
<dbReference type="EMBL" id="KK107019">
    <property type="protein sequence ID" value="EZA62698.1"/>
    <property type="molecule type" value="Genomic_DNA"/>
</dbReference>
<protein>
    <submittedName>
        <fullName evidence="2">Uncharacterized protein</fullName>
    </submittedName>
</protein>
<dbReference type="Proteomes" id="UP000053097">
    <property type="component" value="Unassembled WGS sequence"/>
</dbReference>
<feature type="region of interest" description="Disordered" evidence="1">
    <location>
        <begin position="1"/>
        <end position="53"/>
    </location>
</feature>
<organism evidence="2 3">
    <name type="scientific">Ooceraea biroi</name>
    <name type="common">Clonal raider ant</name>
    <name type="synonym">Cerapachys biroi</name>
    <dbReference type="NCBI Taxonomy" id="2015173"/>
    <lineage>
        <taxon>Eukaryota</taxon>
        <taxon>Metazoa</taxon>
        <taxon>Ecdysozoa</taxon>
        <taxon>Arthropoda</taxon>
        <taxon>Hexapoda</taxon>
        <taxon>Insecta</taxon>
        <taxon>Pterygota</taxon>
        <taxon>Neoptera</taxon>
        <taxon>Endopterygota</taxon>
        <taxon>Hymenoptera</taxon>
        <taxon>Apocrita</taxon>
        <taxon>Aculeata</taxon>
        <taxon>Formicoidea</taxon>
        <taxon>Formicidae</taxon>
        <taxon>Dorylinae</taxon>
        <taxon>Ooceraea</taxon>
    </lineage>
</organism>
<sequence length="190" mass="21084">MRPAEGRRPEATKKDEHQEEGRDNNEMNVAAASSSRLRGVSARGSQPEVAAQKPPFLSSRLAASLVERKLSRVLAEMEMDHLHFCTLRGLRHARSVDEDDGGAECIRRTPIKSPRPRKPKLEEKKFMCRMTSPITDDYLDVSVLVIGLAKQDVLPHSAAEEPGFLTGVGDAQVWVVCKITVGQFVLRDVL</sequence>
<feature type="compositionally biased region" description="Basic and acidic residues" evidence="1">
    <location>
        <begin position="1"/>
        <end position="25"/>
    </location>
</feature>
<keyword evidence="3" id="KW-1185">Reference proteome</keyword>